<reference evidence="1 2" key="1">
    <citation type="submission" date="2018-02" db="EMBL/GenBank/DDBJ databases">
        <title>The draft genome of Phyllobacterium myrsinacearum DSM5892.</title>
        <authorList>
            <person name="Li L."/>
            <person name="Liu L."/>
            <person name="Zhang X."/>
            <person name="Wang T."/>
        </authorList>
    </citation>
    <scope>NUCLEOTIDE SEQUENCE [LARGE SCALE GENOMIC DNA]</scope>
    <source>
        <strain evidence="1 2">DSM 5892</strain>
    </source>
</reference>
<evidence type="ECO:0000313" key="1">
    <source>
        <dbReference type="EMBL" id="PRD49674.1"/>
    </source>
</evidence>
<dbReference type="Proteomes" id="UP000238563">
    <property type="component" value="Unassembled WGS sequence"/>
</dbReference>
<dbReference type="EMBL" id="PVBT01000010">
    <property type="protein sequence ID" value="PRD49674.1"/>
    <property type="molecule type" value="Genomic_DNA"/>
</dbReference>
<protein>
    <submittedName>
        <fullName evidence="1">Uncharacterized protein</fullName>
    </submittedName>
</protein>
<keyword evidence="2" id="KW-1185">Reference proteome</keyword>
<proteinExistence type="predicted"/>
<accession>A0A2S9JA99</accession>
<comment type="caution">
    <text evidence="1">The sequence shown here is derived from an EMBL/GenBank/DDBJ whole genome shotgun (WGS) entry which is preliminary data.</text>
</comment>
<sequence>MRPVVNILAVCAAVIVLYAMQRTMPHYMDLTGPIPAYGRMHETVHTRLVDLKLEQVDFARQLTFTQYGQRKTLTTSGLWAVATTELAATAASTTVAAAAWLGPAGLRYEKTDRVGMLSSQMPPMLDPGMPRKVRFVFEILPDQVNGATFTLSSQMVPRLDSEARIAIDDFRKFNDGQPLIADSYDLSKPVPVSGN</sequence>
<evidence type="ECO:0000313" key="2">
    <source>
        <dbReference type="Proteomes" id="UP000238563"/>
    </source>
</evidence>
<name>A0A2S9JA99_9HYPH</name>
<dbReference type="RefSeq" id="WP_105737914.1">
    <property type="nucleotide sequence ID" value="NZ_PVBT01000010.1"/>
</dbReference>
<gene>
    <name evidence="1" type="ORF">C5750_24955</name>
</gene>
<dbReference type="OrthoDB" id="7375531at2"/>
<organism evidence="1 2">
    <name type="scientific">Phyllobacterium myrsinacearum</name>
    <dbReference type="NCBI Taxonomy" id="28101"/>
    <lineage>
        <taxon>Bacteria</taxon>
        <taxon>Pseudomonadati</taxon>
        <taxon>Pseudomonadota</taxon>
        <taxon>Alphaproteobacteria</taxon>
        <taxon>Hyphomicrobiales</taxon>
        <taxon>Phyllobacteriaceae</taxon>
        <taxon>Phyllobacterium</taxon>
    </lineage>
</organism>
<dbReference type="AlphaFoldDB" id="A0A2S9JA99"/>